<dbReference type="SUPFAM" id="SSF56176">
    <property type="entry name" value="FAD-binding/transporter-associated domain-like"/>
    <property type="match status" value="1"/>
</dbReference>
<dbReference type="PANTHER" id="PTHR42973:SF39">
    <property type="entry name" value="FAD-BINDING PCMH-TYPE DOMAIN-CONTAINING PROTEIN"/>
    <property type="match status" value="1"/>
</dbReference>
<keyword evidence="5" id="KW-0560">Oxidoreductase</keyword>
<dbReference type="PROSITE" id="PS00862">
    <property type="entry name" value="OX2_COVAL_FAD"/>
    <property type="match status" value="1"/>
</dbReference>
<dbReference type="EMBL" id="CP019948">
    <property type="protein sequence ID" value="ARN82028.1"/>
    <property type="molecule type" value="Genomic_DNA"/>
</dbReference>
<protein>
    <recommendedName>
        <fullName evidence="6">FAD-binding PCMH-type domain-containing protein</fullName>
    </recommendedName>
</protein>
<dbReference type="InterPro" id="IPR016167">
    <property type="entry name" value="FAD-bd_PCMH_sub1"/>
</dbReference>
<dbReference type="InterPro" id="IPR016166">
    <property type="entry name" value="FAD-bd_PCMH"/>
</dbReference>
<organism evidence="7 8">
    <name type="scientific">Methylocystis bryophila</name>
    <dbReference type="NCBI Taxonomy" id="655015"/>
    <lineage>
        <taxon>Bacteria</taxon>
        <taxon>Pseudomonadati</taxon>
        <taxon>Pseudomonadota</taxon>
        <taxon>Alphaproteobacteria</taxon>
        <taxon>Hyphomicrobiales</taxon>
        <taxon>Methylocystaceae</taxon>
        <taxon>Methylocystis</taxon>
    </lineage>
</organism>
<dbReference type="InterPro" id="IPR050416">
    <property type="entry name" value="FAD-linked_Oxidoreductase"/>
</dbReference>
<evidence type="ECO:0000313" key="8">
    <source>
        <dbReference type="Proteomes" id="UP000193978"/>
    </source>
</evidence>
<keyword evidence="8" id="KW-1185">Reference proteome</keyword>
<keyword evidence="3" id="KW-0285">Flavoprotein</keyword>
<evidence type="ECO:0000256" key="4">
    <source>
        <dbReference type="ARBA" id="ARBA00022827"/>
    </source>
</evidence>
<proteinExistence type="inferred from homology"/>
<dbReference type="Gene3D" id="3.30.465.10">
    <property type="match status" value="1"/>
</dbReference>
<evidence type="ECO:0000256" key="2">
    <source>
        <dbReference type="ARBA" id="ARBA00005466"/>
    </source>
</evidence>
<dbReference type="OrthoDB" id="9775082at2"/>
<comment type="similarity">
    <text evidence="2">Belongs to the oxygen-dependent FAD-linked oxidoreductase family.</text>
</comment>
<dbReference type="InterPro" id="IPR036318">
    <property type="entry name" value="FAD-bd_PCMH-like_sf"/>
</dbReference>
<dbReference type="GO" id="GO:0071949">
    <property type="term" value="F:FAD binding"/>
    <property type="evidence" value="ECO:0007669"/>
    <property type="project" value="InterPro"/>
</dbReference>
<accession>A0A1W6MWS2</accession>
<feature type="domain" description="FAD-binding PCMH-type" evidence="6">
    <location>
        <begin position="31"/>
        <end position="202"/>
    </location>
</feature>
<dbReference type="KEGG" id="mbry:B1812_14145"/>
<dbReference type="PROSITE" id="PS51387">
    <property type="entry name" value="FAD_PCMH"/>
    <property type="match status" value="1"/>
</dbReference>
<evidence type="ECO:0000256" key="5">
    <source>
        <dbReference type="ARBA" id="ARBA00023002"/>
    </source>
</evidence>
<dbReference type="GO" id="GO:0016491">
    <property type="term" value="F:oxidoreductase activity"/>
    <property type="evidence" value="ECO:0007669"/>
    <property type="project" value="UniProtKB-KW"/>
</dbReference>
<reference evidence="7 8" key="1">
    <citation type="submission" date="2017-02" db="EMBL/GenBank/DDBJ databases">
        <authorList>
            <person name="Peterson S.W."/>
        </authorList>
    </citation>
    <scope>NUCLEOTIDE SEQUENCE [LARGE SCALE GENOMIC DNA]</scope>
    <source>
        <strain evidence="7 8">S285</strain>
    </source>
</reference>
<dbReference type="Proteomes" id="UP000193978">
    <property type="component" value="Chromosome"/>
</dbReference>
<comment type="cofactor">
    <cofactor evidence="1">
        <name>FAD</name>
        <dbReference type="ChEBI" id="CHEBI:57692"/>
    </cofactor>
</comment>
<evidence type="ECO:0000313" key="7">
    <source>
        <dbReference type="EMBL" id="ARN82028.1"/>
    </source>
</evidence>
<gene>
    <name evidence="7" type="ORF">B1812_14145</name>
</gene>
<dbReference type="STRING" id="655015.B1812_14145"/>
<sequence>MSISFPTRLVWRGDERYEQTRRETLWHAGLPNRFPAVIVQAIDVNDVVAAIHLARDRGLQLSVRSGGHSWAGTFLRDNVVLLDISRLRDFSIDREAMTGSAQPGLKGSELDKILMAQGLWFPTGHCTNVCLGGYLLQGGFGWNGREYGPACMSVIGVELVTAEGEVCYADEKQNADLFWAARGAGPGFFAVVTRFHIKVYPRSLVTMNNTYVYPAEVFEELYRWAHEIGRATPAEIHMMLLRDDSASTAGPITILSATAFAGGEEEARATLSLFEACPARKRAVVAEVNRPTTTVELTALGTDRHFDATKRYVADNIWTHATFDDLLPGLQQIVGSFPPAPTFMEWMNWGYDHEPPRQANMAYSLEDDFHFSLYTAWDNPADDAKFVGWTTERLRQLEPLSTGTQLADENLINRPVRFVSDENLRRLDALRTRYDPQGIFVSWLGRP</sequence>
<dbReference type="Pfam" id="PF01565">
    <property type="entry name" value="FAD_binding_4"/>
    <property type="match status" value="1"/>
</dbReference>
<evidence type="ECO:0000256" key="1">
    <source>
        <dbReference type="ARBA" id="ARBA00001974"/>
    </source>
</evidence>
<dbReference type="PANTHER" id="PTHR42973">
    <property type="entry name" value="BINDING OXIDOREDUCTASE, PUTATIVE (AFU_ORTHOLOGUE AFUA_1G17690)-RELATED"/>
    <property type="match status" value="1"/>
</dbReference>
<evidence type="ECO:0000259" key="6">
    <source>
        <dbReference type="PROSITE" id="PS51387"/>
    </source>
</evidence>
<dbReference type="InterPro" id="IPR006094">
    <property type="entry name" value="Oxid_FAD_bind_N"/>
</dbReference>
<name>A0A1W6MWS2_9HYPH</name>
<dbReference type="AlphaFoldDB" id="A0A1W6MWS2"/>
<dbReference type="InterPro" id="IPR006093">
    <property type="entry name" value="Oxy_OxRdtase_FAD_BS"/>
</dbReference>
<dbReference type="RefSeq" id="WP_085772151.1">
    <property type="nucleotide sequence ID" value="NZ_AP027149.1"/>
</dbReference>
<dbReference type="Gene3D" id="3.30.43.10">
    <property type="entry name" value="Uridine Diphospho-n-acetylenolpyruvylglucosamine Reductase, domain 2"/>
    <property type="match status" value="1"/>
</dbReference>
<evidence type="ECO:0000256" key="3">
    <source>
        <dbReference type="ARBA" id="ARBA00022630"/>
    </source>
</evidence>
<dbReference type="Gene3D" id="3.40.462.20">
    <property type="match status" value="1"/>
</dbReference>
<keyword evidence="4" id="KW-0274">FAD</keyword>
<dbReference type="InterPro" id="IPR016169">
    <property type="entry name" value="FAD-bd_PCMH_sub2"/>
</dbReference>